<evidence type="ECO:0000256" key="2">
    <source>
        <dbReference type="SAM" id="Phobius"/>
    </source>
</evidence>
<organism evidence="3 4">
    <name type="scientific">Meripilus lineatus</name>
    <dbReference type="NCBI Taxonomy" id="2056292"/>
    <lineage>
        <taxon>Eukaryota</taxon>
        <taxon>Fungi</taxon>
        <taxon>Dikarya</taxon>
        <taxon>Basidiomycota</taxon>
        <taxon>Agaricomycotina</taxon>
        <taxon>Agaricomycetes</taxon>
        <taxon>Polyporales</taxon>
        <taxon>Meripilaceae</taxon>
        <taxon>Meripilus</taxon>
    </lineage>
</organism>
<dbReference type="AlphaFoldDB" id="A0AAD5YBV8"/>
<feature type="transmembrane region" description="Helical" evidence="2">
    <location>
        <begin position="159"/>
        <end position="182"/>
    </location>
</feature>
<sequence>MFCKVWTAVQSVFTIASFMSIHAIVALRVHALHNGARWVARILWLGGILYAASTVGVMVAASIHILPDNEPSHRACVTDIPSFLWAAWLPSVIFESMLFVLTLLAMVAHDRKRSFSSLTIILYRDGMFYFLVVSCKSPIPATLPSTDEKSTVCSMFSLLVWAFAPPTLLGLARYFALAFVNIAGSRLVLNLKTYAARNDKGDDEWDTPVTDPSSLGISPPSPQTPGDIEHGTRNTSGGSPFDIELYDIEREYQQLGTKILESAPQSMDFAL</sequence>
<name>A0AAD5YBV8_9APHY</name>
<keyword evidence="2" id="KW-1133">Transmembrane helix</keyword>
<feature type="transmembrane region" description="Helical" evidence="2">
    <location>
        <begin position="120"/>
        <end position="139"/>
    </location>
</feature>
<reference evidence="3" key="1">
    <citation type="submission" date="2022-07" db="EMBL/GenBank/DDBJ databases">
        <title>Genome Sequence of Physisporinus lineatus.</title>
        <authorList>
            <person name="Buettner E."/>
        </authorList>
    </citation>
    <scope>NUCLEOTIDE SEQUENCE</scope>
    <source>
        <strain evidence="3">VT162</strain>
    </source>
</reference>
<feature type="transmembrane region" description="Helical" evidence="2">
    <location>
        <begin position="12"/>
        <end position="30"/>
    </location>
</feature>
<feature type="transmembrane region" description="Helical" evidence="2">
    <location>
        <begin position="85"/>
        <end position="108"/>
    </location>
</feature>
<feature type="region of interest" description="Disordered" evidence="1">
    <location>
        <begin position="200"/>
        <end position="238"/>
    </location>
</feature>
<evidence type="ECO:0000313" key="3">
    <source>
        <dbReference type="EMBL" id="KAJ3481481.1"/>
    </source>
</evidence>
<comment type="caution">
    <text evidence="3">The sequence shown here is derived from an EMBL/GenBank/DDBJ whole genome shotgun (WGS) entry which is preliminary data.</text>
</comment>
<evidence type="ECO:0000313" key="4">
    <source>
        <dbReference type="Proteomes" id="UP001212997"/>
    </source>
</evidence>
<dbReference type="Proteomes" id="UP001212997">
    <property type="component" value="Unassembled WGS sequence"/>
</dbReference>
<accession>A0AAD5YBV8</accession>
<keyword evidence="2" id="KW-0472">Membrane</keyword>
<dbReference type="EMBL" id="JANAWD010000319">
    <property type="protein sequence ID" value="KAJ3481481.1"/>
    <property type="molecule type" value="Genomic_DNA"/>
</dbReference>
<evidence type="ECO:0000256" key="1">
    <source>
        <dbReference type="SAM" id="MobiDB-lite"/>
    </source>
</evidence>
<feature type="transmembrane region" description="Helical" evidence="2">
    <location>
        <begin position="42"/>
        <end position="65"/>
    </location>
</feature>
<proteinExistence type="predicted"/>
<gene>
    <name evidence="3" type="ORF">NLI96_g7629</name>
</gene>
<keyword evidence="2" id="KW-0812">Transmembrane</keyword>
<protein>
    <submittedName>
        <fullName evidence="3">Uncharacterized protein</fullName>
    </submittedName>
</protein>
<keyword evidence="4" id="KW-1185">Reference proteome</keyword>